<keyword evidence="8 12" id="KW-0406">Ion transport</keyword>
<keyword evidence="11 12" id="KW-0407">Ion channel</keyword>
<sequence length="486" mass="56323">MRKIASKFSNAAISILKQQSLKNKFWNDDKYSSIYWTSVLIGSFILTVFLSYDIVLKWYSAPVNRFNINEPRHLSENPFPAITICHNDPINSNTFNLESVLSWERQNKTDEEWQTLNIIYSLCSWKHKMFKLEKINPEIVFNVIKEFTVKCEDTVKQIRWKDTIIDRPCEILQPTFLLNYLCYSFNALPYHDMYRQVPNRLQEVLHIGKKWSNLRSNWNSDDGYRNDTFVPWKIESIDEWNSVEFILAQNNTSIGCSNKDGFTIYFHTSSDVPDYSHSSIKISKNTHSLVQIVTQLSVTDVDLKNWTPTARGCYYLNEKWLKDTKIYSYINCYVECQVNITNRLCGCAPIIRINSSLPVCGPKSNSCLANAAVLIQRAHRTCKCLPSCTDFDYELSYSTIPKNFSFVKNSLSFFNKSSDNNALINELASIEVTVNRDHTWPLKRKAEETNIGYIGQIAGITNLCRGISLISVLEAFYFLFINPFFN</sequence>
<evidence type="ECO:0000256" key="3">
    <source>
        <dbReference type="ARBA" id="ARBA00022448"/>
    </source>
</evidence>
<dbReference type="GO" id="GO:0005886">
    <property type="term" value="C:plasma membrane"/>
    <property type="evidence" value="ECO:0007669"/>
    <property type="project" value="TreeGrafter"/>
</dbReference>
<organism evidence="14 15">
    <name type="scientific">Sipha flava</name>
    <name type="common">yellow sugarcane aphid</name>
    <dbReference type="NCBI Taxonomy" id="143950"/>
    <lineage>
        <taxon>Eukaryota</taxon>
        <taxon>Metazoa</taxon>
        <taxon>Ecdysozoa</taxon>
        <taxon>Arthropoda</taxon>
        <taxon>Hexapoda</taxon>
        <taxon>Insecta</taxon>
        <taxon>Pterygota</taxon>
        <taxon>Neoptera</taxon>
        <taxon>Paraneoptera</taxon>
        <taxon>Hemiptera</taxon>
        <taxon>Sternorrhyncha</taxon>
        <taxon>Aphidomorpha</taxon>
        <taxon>Aphidoidea</taxon>
        <taxon>Aphididae</taxon>
        <taxon>Sipha</taxon>
    </lineage>
</organism>
<evidence type="ECO:0000256" key="13">
    <source>
        <dbReference type="SAM" id="Phobius"/>
    </source>
</evidence>
<evidence type="ECO:0000256" key="8">
    <source>
        <dbReference type="ARBA" id="ARBA00023065"/>
    </source>
</evidence>
<dbReference type="OrthoDB" id="7759848at2759"/>
<dbReference type="RefSeq" id="XP_025425455.1">
    <property type="nucleotide sequence ID" value="XM_025569670.1"/>
</dbReference>
<dbReference type="GeneID" id="112694255"/>
<evidence type="ECO:0000256" key="12">
    <source>
        <dbReference type="RuleBase" id="RU000679"/>
    </source>
</evidence>
<keyword evidence="14" id="KW-1185">Reference proteome</keyword>
<comment type="subcellular location">
    <subcellularLocation>
        <location evidence="1">Membrane</location>
        <topology evidence="1">Multi-pass membrane protein</topology>
    </subcellularLocation>
</comment>
<keyword evidence="10 12" id="KW-0739">Sodium transport</keyword>
<dbReference type="Pfam" id="PF00858">
    <property type="entry name" value="ASC"/>
    <property type="match status" value="1"/>
</dbReference>
<evidence type="ECO:0000256" key="4">
    <source>
        <dbReference type="ARBA" id="ARBA00022461"/>
    </source>
</evidence>
<evidence type="ECO:0000256" key="1">
    <source>
        <dbReference type="ARBA" id="ARBA00004141"/>
    </source>
</evidence>
<evidence type="ECO:0000313" key="15">
    <source>
        <dbReference type="RefSeq" id="XP_025425455.1"/>
    </source>
</evidence>
<dbReference type="Gene3D" id="1.10.287.820">
    <property type="entry name" value="Acid-sensing ion channel domain"/>
    <property type="match status" value="1"/>
</dbReference>
<keyword evidence="6 13" id="KW-1133">Transmembrane helix</keyword>
<evidence type="ECO:0000256" key="7">
    <source>
        <dbReference type="ARBA" id="ARBA00023053"/>
    </source>
</evidence>
<evidence type="ECO:0000256" key="5">
    <source>
        <dbReference type="ARBA" id="ARBA00022692"/>
    </source>
</evidence>
<reference evidence="15" key="1">
    <citation type="submission" date="2025-08" db="UniProtKB">
        <authorList>
            <consortium name="RefSeq"/>
        </authorList>
    </citation>
    <scope>IDENTIFICATION</scope>
    <source>
        <tissue evidence="15">Whole body</tissue>
    </source>
</reference>
<feature type="transmembrane region" description="Helical" evidence="13">
    <location>
        <begin position="34"/>
        <end position="55"/>
    </location>
</feature>
<keyword evidence="9 13" id="KW-0472">Membrane</keyword>
<accession>A0A8B8GQY9</accession>
<dbReference type="InterPro" id="IPR001873">
    <property type="entry name" value="ENaC"/>
</dbReference>
<evidence type="ECO:0000256" key="6">
    <source>
        <dbReference type="ARBA" id="ARBA00022989"/>
    </source>
</evidence>
<keyword evidence="3 12" id="KW-0813">Transport</keyword>
<name>A0A8B8GQY9_9HEMI</name>
<evidence type="ECO:0000256" key="9">
    <source>
        <dbReference type="ARBA" id="ARBA00023136"/>
    </source>
</evidence>
<keyword evidence="4 12" id="KW-0894">Sodium channel</keyword>
<dbReference type="AlphaFoldDB" id="A0A8B8GQY9"/>
<evidence type="ECO:0000313" key="14">
    <source>
        <dbReference type="Proteomes" id="UP000694846"/>
    </source>
</evidence>
<dbReference type="PANTHER" id="PTHR11690">
    <property type="entry name" value="AMILORIDE-SENSITIVE SODIUM CHANNEL-RELATED"/>
    <property type="match status" value="1"/>
</dbReference>
<keyword evidence="7" id="KW-0915">Sodium</keyword>
<evidence type="ECO:0000256" key="2">
    <source>
        <dbReference type="ARBA" id="ARBA00007193"/>
    </source>
</evidence>
<evidence type="ECO:0000256" key="10">
    <source>
        <dbReference type="ARBA" id="ARBA00023201"/>
    </source>
</evidence>
<dbReference type="Proteomes" id="UP000694846">
    <property type="component" value="Unplaced"/>
</dbReference>
<dbReference type="PANTHER" id="PTHR11690:SF288">
    <property type="entry name" value="AMILORIDE-SENSITIVE NA+ CHANNEL-RELATED"/>
    <property type="match status" value="1"/>
</dbReference>
<evidence type="ECO:0000256" key="11">
    <source>
        <dbReference type="ARBA" id="ARBA00023303"/>
    </source>
</evidence>
<proteinExistence type="inferred from homology"/>
<gene>
    <name evidence="15" type="primary">LOC112694255</name>
</gene>
<dbReference type="GO" id="GO:0015280">
    <property type="term" value="F:ligand-gated sodium channel activity"/>
    <property type="evidence" value="ECO:0007669"/>
    <property type="project" value="TreeGrafter"/>
</dbReference>
<protein>
    <submittedName>
        <fullName evidence="15">Uncharacterized protein LOC112694255</fullName>
    </submittedName>
</protein>
<comment type="similarity">
    <text evidence="2 12">Belongs to the amiloride-sensitive sodium channel (TC 1.A.6) family.</text>
</comment>
<keyword evidence="5 12" id="KW-0812">Transmembrane</keyword>